<evidence type="ECO:0000313" key="3">
    <source>
        <dbReference type="EMBL" id="MDH1337387.1"/>
    </source>
</evidence>
<accession>A0AA42Q517</accession>
<name>A0AA42Q517_9BURK</name>
<organism evidence="3 4">
    <name type="scientific">Comamonas thiooxydans</name>
    <dbReference type="NCBI Taxonomy" id="363952"/>
    <lineage>
        <taxon>Bacteria</taxon>
        <taxon>Pseudomonadati</taxon>
        <taxon>Pseudomonadota</taxon>
        <taxon>Betaproteobacteria</taxon>
        <taxon>Burkholderiales</taxon>
        <taxon>Comamonadaceae</taxon>
        <taxon>Comamonas</taxon>
    </lineage>
</organism>
<evidence type="ECO:0000256" key="1">
    <source>
        <dbReference type="SAM" id="MobiDB-lite"/>
    </source>
</evidence>
<proteinExistence type="predicted"/>
<feature type="transmembrane region" description="Helical" evidence="2">
    <location>
        <begin position="421"/>
        <end position="442"/>
    </location>
</feature>
<dbReference type="Proteomes" id="UP001161065">
    <property type="component" value="Unassembled WGS sequence"/>
</dbReference>
<evidence type="ECO:0000313" key="4">
    <source>
        <dbReference type="Proteomes" id="UP001161065"/>
    </source>
</evidence>
<evidence type="ECO:0000256" key="2">
    <source>
        <dbReference type="SAM" id="Phobius"/>
    </source>
</evidence>
<keyword evidence="2" id="KW-0472">Membrane</keyword>
<keyword evidence="2" id="KW-0812">Transmembrane</keyword>
<reference evidence="3" key="1">
    <citation type="submission" date="2022-09" db="EMBL/GenBank/DDBJ databases">
        <title>Intensive care unit water sources are persistently colonized with multi-drug resistant bacteria and are the site of extensive horizontal gene transfer of antibiotic resistance genes.</title>
        <authorList>
            <person name="Diorio-Toth L."/>
        </authorList>
    </citation>
    <scope>NUCLEOTIDE SEQUENCE</scope>
    <source>
        <strain evidence="3">GD03832</strain>
    </source>
</reference>
<gene>
    <name evidence="3" type="ORF">N5D63_24935</name>
</gene>
<protein>
    <recommendedName>
        <fullName evidence="5">Cobalamin adenosyltransferase</fullName>
    </recommendedName>
</protein>
<comment type="caution">
    <text evidence="3">The sequence shown here is derived from an EMBL/GenBank/DDBJ whole genome shotgun (WGS) entry which is preliminary data.</text>
</comment>
<dbReference type="AlphaFoldDB" id="A0AA42Q517"/>
<sequence>MQINAANYPWAAELEKTVINSLTTSFGLDFLLFKDKFGGDVDTIHNARGGVWATDTEKQKYDERGVYKDVKDSYHQHANYRATGARDAKLQDEGALFDPYRGSVMKRNEQRNLDHVISAKEIHDDAGRVLAGLDGIELANQDSNLQTTLETINKSKQQKPIAEYLNQLPEKIKTYEHQLARDTERLASLPRDTPQQQHEARKLEDRIASEKKKIASLKEADPEAMLERDRKARDAYNEPINTTYYTSSKFITNAANAAGTAGLKMGTRQMLGLIAAELWFELREALPRILENLRSKFSLDIFLAQIKQTLRNIWKRLKIRFNEFLVAFKDGVFAGVFSSVTTTLFNIFATTSKNVVKIIREMWGQLVKAIKLLAFNPENLEFVDLCKTVTAVLNTGAATVVGTLAYAQLIPLCNFPFGSELAAFCGALVTGVLTLGLNYVVLHSERAQKIWDFIQSLMPHMGVVNKFKQINAELDSYLKEFARLEFNLNTEELRIFSEELAACNSELERSLVLRAEVNKRGIELPFEMGKPETTRKWLASLAKT</sequence>
<evidence type="ECO:0008006" key="5">
    <source>
        <dbReference type="Google" id="ProtNLM"/>
    </source>
</evidence>
<dbReference type="EMBL" id="JAOCEK010000037">
    <property type="protein sequence ID" value="MDH1337387.1"/>
    <property type="molecule type" value="Genomic_DNA"/>
</dbReference>
<keyword evidence="2" id="KW-1133">Transmembrane helix</keyword>
<feature type="region of interest" description="Disordered" evidence="1">
    <location>
        <begin position="185"/>
        <end position="205"/>
    </location>
</feature>
<dbReference type="RefSeq" id="WP_280009572.1">
    <property type="nucleotide sequence ID" value="NZ_JAOCEK010000037.1"/>
</dbReference>